<protein>
    <recommendedName>
        <fullName evidence="7 20">Phospholipase A1</fullName>
        <ecNumber evidence="5 20">3.1.1.32</ecNumber>
        <ecNumber evidence="6 20">3.1.1.4</ecNumber>
    </recommendedName>
    <alternativeName>
        <fullName evidence="20">Phosphatidylcholine 1-acylhydrolase</fullName>
    </alternativeName>
</protein>
<keyword evidence="15 20" id="KW-0443">Lipid metabolism</keyword>
<reference evidence="21 22" key="1">
    <citation type="submission" date="2019-05" db="EMBL/GenBank/DDBJ databases">
        <title>Colwellia ponticola sp. nov., isolated from seawater.</title>
        <authorList>
            <person name="Yoon J.-H."/>
        </authorList>
    </citation>
    <scope>NUCLEOTIDE SEQUENCE [LARGE SCALE GENOMIC DNA]</scope>
    <source>
        <strain evidence="21 22">OISW-25</strain>
    </source>
</reference>
<feature type="binding site" description="in dimeric form" evidence="19">
    <location>
        <position position="268"/>
    </location>
    <ligand>
        <name>Ca(2+)</name>
        <dbReference type="ChEBI" id="CHEBI:29108"/>
        <label>1</label>
    </ligand>
</feature>
<dbReference type="EC" id="3.1.1.4" evidence="6 20"/>
<dbReference type="GO" id="GO:0004623">
    <property type="term" value="F:phospholipase A2 activity"/>
    <property type="evidence" value="ECO:0007669"/>
    <property type="project" value="UniProtKB-EC"/>
</dbReference>
<comment type="similarity">
    <text evidence="3 20">Belongs to the phospholipase A1 family.</text>
</comment>
<evidence type="ECO:0000256" key="7">
    <source>
        <dbReference type="ARBA" id="ARBA00021726"/>
    </source>
</evidence>
<keyword evidence="11 20" id="KW-0732">Signal</keyword>
<comment type="catalytic activity">
    <reaction evidence="1 20">
        <text>a 1,2-diacyl-sn-glycero-3-phosphocholine + H2O = a 2-acyl-sn-glycero-3-phosphocholine + a fatty acid + H(+)</text>
        <dbReference type="Rhea" id="RHEA:18689"/>
        <dbReference type="ChEBI" id="CHEBI:15377"/>
        <dbReference type="ChEBI" id="CHEBI:15378"/>
        <dbReference type="ChEBI" id="CHEBI:28868"/>
        <dbReference type="ChEBI" id="CHEBI:57643"/>
        <dbReference type="ChEBI" id="CHEBI:57875"/>
        <dbReference type="EC" id="3.1.1.32"/>
    </reaction>
</comment>
<evidence type="ECO:0000313" key="21">
    <source>
        <dbReference type="EMBL" id="TMM46537.1"/>
    </source>
</evidence>
<evidence type="ECO:0000313" key="22">
    <source>
        <dbReference type="Proteomes" id="UP000307702"/>
    </source>
</evidence>
<accession>A0A8H2PMK3</accession>
<feature type="active site" description="Proton acceptor" evidence="18">
    <location>
        <position position="216"/>
    </location>
</feature>
<dbReference type="PRINTS" id="PR01486">
    <property type="entry name" value="PHPHLIPASEA1"/>
</dbReference>
<comment type="cofactor">
    <cofactor evidence="20">
        <name>Ca(2+)</name>
        <dbReference type="ChEBI" id="CHEBI:29108"/>
    </cofactor>
    <text evidence="20">Binds 1 Ca(2+) ion per monomer. In the dimeric form the Ca(2+) is bound by different amino acids with binding of each Ca(2+) shared with ligands coming from each monomer. The Ca(2+) ion may have a role in catalysis.</text>
</comment>
<dbReference type="OrthoDB" id="188433at2"/>
<feature type="active site" description="Nucleophile" evidence="18">
    <location>
        <position position="218"/>
    </location>
</feature>
<keyword evidence="13 19" id="KW-0106">Calcium</keyword>
<dbReference type="Pfam" id="PF02253">
    <property type="entry name" value="PLA1"/>
    <property type="match status" value="1"/>
</dbReference>
<evidence type="ECO:0000256" key="16">
    <source>
        <dbReference type="ARBA" id="ARBA00023136"/>
    </source>
</evidence>
<evidence type="ECO:0000256" key="12">
    <source>
        <dbReference type="ARBA" id="ARBA00022801"/>
    </source>
</evidence>
<comment type="catalytic activity">
    <reaction evidence="2 20">
        <text>a 1,2-diacyl-sn-glycero-3-phosphocholine + H2O = a 1-acyl-sn-glycero-3-phosphocholine + a fatty acid + H(+)</text>
        <dbReference type="Rhea" id="RHEA:15801"/>
        <dbReference type="ChEBI" id="CHEBI:15377"/>
        <dbReference type="ChEBI" id="CHEBI:15378"/>
        <dbReference type="ChEBI" id="CHEBI:28868"/>
        <dbReference type="ChEBI" id="CHEBI:57643"/>
        <dbReference type="ChEBI" id="CHEBI:58168"/>
        <dbReference type="EC" id="3.1.1.4"/>
    </reaction>
</comment>
<dbReference type="GO" id="GO:0016042">
    <property type="term" value="P:lipid catabolic process"/>
    <property type="evidence" value="ECO:0007669"/>
    <property type="project" value="UniProtKB-KW"/>
</dbReference>
<dbReference type="CDD" id="cd00541">
    <property type="entry name" value="OMPLA"/>
    <property type="match status" value="1"/>
</dbReference>
<evidence type="ECO:0000256" key="20">
    <source>
        <dbReference type="RuleBase" id="RU366027"/>
    </source>
</evidence>
<dbReference type="InterPro" id="IPR003187">
    <property type="entry name" value="PLipase_A1"/>
</dbReference>
<keyword evidence="12 20" id="KW-0378">Hydrolase</keyword>
<feature type="chain" id="PRO_5034842190" description="Phospholipase A1" evidence="20">
    <location>
        <begin position="23"/>
        <end position="354"/>
    </location>
</feature>
<comment type="caution">
    <text evidence="21">The sequence shown here is derived from an EMBL/GenBank/DDBJ whole genome shotgun (WGS) entry which is preliminary data.</text>
</comment>
<evidence type="ECO:0000256" key="9">
    <source>
        <dbReference type="ARBA" id="ARBA00022692"/>
    </source>
</evidence>
<dbReference type="GO" id="GO:0008970">
    <property type="term" value="F:phospholipase A1 activity"/>
    <property type="evidence" value="ECO:0007669"/>
    <property type="project" value="UniProtKB-EC"/>
</dbReference>
<evidence type="ECO:0000256" key="17">
    <source>
        <dbReference type="ARBA" id="ARBA00023237"/>
    </source>
</evidence>
<evidence type="ECO:0000256" key="8">
    <source>
        <dbReference type="ARBA" id="ARBA00022452"/>
    </source>
</evidence>
<evidence type="ECO:0000256" key="2">
    <source>
        <dbReference type="ARBA" id="ARBA00001604"/>
    </source>
</evidence>
<evidence type="ECO:0000256" key="3">
    <source>
        <dbReference type="ARBA" id="ARBA00010525"/>
    </source>
</evidence>
<evidence type="ECO:0000256" key="5">
    <source>
        <dbReference type="ARBA" id="ARBA00013179"/>
    </source>
</evidence>
<evidence type="ECO:0000256" key="19">
    <source>
        <dbReference type="PIRSR" id="PIRSR603187-2"/>
    </source>
</evidence>
<dbReference type="InterPro" id="IPR036541">
    <property type="entry name" value="PLipase_A1_sf"/>
</dbReference>
<organism evidence="21 22">
    <name type="scientific">Colwellia ponticola</name>
    <dbReference type="NCBI Taxonomy" id="2304625"/>
    <lineage>
        <taxon>Bacteria</taxon>
        <taxon>Pseudomonadati</taxon>
        <taxon>Pseudomonadota</taxon>
        <taxon>Gammaproteobacteria</taxon>
        <taxon>Alteromonadales</taxon>
        <taxon>Colwelliaceae</taxon>
        <taxon>Colwellia</taxon>
    </lineage>
</organism>
<feature type="binding site" description="in dimeric form" evidence="19">
    <location>
        <position position="181"/>
    </location>
    <ligand>
        <name>Ca(2+)</name>
        <dbReference type="ChEBI" id="CHEBI:29108"/>
        <label>1</label>
    </ligand>
</feature>
<sequence length="354" mass="40375">MKSILSQAIIFILFSIANITYANSTDVNNDKVSSKPQTDSFDKCLFAAIKSAEKTATLEAIETQCQQQVARKILKNDDNRSIELGALANRMMKEKITGDNPYVLTPHKMNYMLPVSIVDAINRDAYREFTSSTDDLKDVEAKFQISLKIPLLTGEFLNEGDQIFFGFTLESWWQIYAKELSKPFRETNYQPEFFYFTPINYHPFGGNSALMVGLEHQSNGQSQLLSRGWNRVYINYLYEKRNLALSFRPWYRIPEGEKSSPSSGQGDDNPDILDYMGHFELGLVYKYSNSFEFSFKGRNNFATHNGFFELGATFPLWGKLKGYAQLSSGYGESLIDYNINQQRFGIGIALTNLL</sequence>
<dbReference type="SUPFAM" id="SSF56931">
    <property type="entry name" value="Outer membrane phospholipase A (OMPLA)"/>
    <property type="match status" value="1"/>
</dbReference>
<dbReference type="EC" id="3.1.1.32" evidence="5 20"/>
<keyword evidence="17 20" id="KW-0998">Cell outer membrane</keyword>
<dbReference type="AlphaFoldDB" id="A0A8H2PMK3"/>
<evidence type="ECO:0000256" key="13">
    <source>
        <dbReference type="ARBA" id="ARBA00022837"/>
    </source>
</evidence>
<comment type="function">
    <text evidence="20">Hydrolysis of phosphatidylcholine with phospholipase A2 (EC 3.1.1.4) and phospholipase A1 (EC 3.1.1.32) activities.</text>
</comment>
<evidence type="ECO:0000256" key="1">
    <source>
        <dbReference type="ARBA" id="ARBA00000111"/>
    </source>
</evidence>
<comment type="subunit">
    <text evidence="4 20">Homodimer; dimerization is reversible, and the dimeric form is the active one.</text>
</comment>
<evidence type="ECO:0000256" key="18">
    <source>
        <dbReference type="PIRSR" id="PIRSR603187-1"/>
    </source>
</evidence>
<proteinExistence type="inferred from homology"/>
<dbReference type="Proteomes" id="UP000307702">
    <property type="component" value="Unassembled WGS sequence"/>
</dbReference>
<keyword evidence="9" id="KW-0812">Transmembrane</keyword>
<dbReference type="GO" id="GO:0009279">
    <property type="term" value="C:cell outer membrane"/>
    <property type="evidence" value="ECO:0007669"/>
    <property type="project" value="UniProtKB-SubCell"/>
</dbReference>
<gene>
    <name evidence="21" type="ORF">FCS21_05555</name>
</gene>
<feature type="signal peptide" evidence="20">
    <location>
        <begin position="1"/>
        <end position="22"/>
    </location>
</feature>
<evidence type="ECO:0000256" key="4">
    <source>
        <dbReference type="ARBA" id="ARBA00011702"/>
    </source>
</evidence>
<keyword evidence="16" id="KW-0472">Membrane</keyword>
<dbReference type="PANTHER" id="PTHR40457:SF1">
    <property type="entry name" value="PHOSPHOLIPASE A1"/>
    <property type="match status" value="1"/>
</dbReference>
<feature type="binding site" description="in dimeric form" evidence="19">
    <location>
        <position position="226"/>
    </location>
    <ligand>
        <name>Ca(2+)</name>
        <dbReference type="ChEBI" id="CHEBI:29108"/>
        <label>1</label>
    </ligand>
</feature>
<evidence type="ECO:0000256" key="14">
    <source>
        <dbReference type="ARBA" id="ARBA00022963"/>
    </source>
</evidence>
<keyword evidence="14 20" id="KW-0442">Lipid degradation</keyword>
<dbReference type="Gene3D" id="2.40.230.10">
    <property type="entry name" value="Phospholipase A1"/>
    <property type="match status" value="1"/>
</dbReference>
<dbReference type="PANTHER" id="PTHR40457">
    <property type="entry name" value="PHOSPHOLIPASE A1"/>
    <property type="match status" value="1"/>
</dbReference>
<keyword evidence="10 19" id="KW-0479">Metal-binding</keyword>
<evidence type="ECO:0000256" key="6">
    <source>
        <dbReference type="ARBA" id="ARBA00013278"/>
    </source>
</evidence>
<name>A0A8H2PMK3_9GAMM</name>
<dbReference type="EMBL" id="SZVP01000003">
    <property type="protein sequence ID" value="TMM46537.1"/>
    <property type="molecule type" value="Genomic_DNA"/>
</dbReference>
<evidence type="ECO:0000256" key="11">
    <source>
        <dbReference type="ARBA" id="ARBA00022729"/>
    </source>
</evidence>
<keyword evidence="8" id="KW-1134">Transmembrane beta strand</keyword>
<evidence type="ECO:0000256" key="15">
    <source>
        <dbReference type="ARBA" id="ARBA00023098"/>
    </source>
</evidence>
<evidence type="ECO:0000256" key="10">
    <source>
        <dbReference type="ARBA" id="ARBA00022723"/>
    </source>
</evidence>
<keyword evidence="22" id="KW-1185">Reference proteome</keyword>
<dbReference type="RefSeq" id="WP_138621256.1">
    <property type="nucleotide sequence ID" value="NZ_SZVP01000003.1"/>
</dbReference>
<comment type="subcellular location">
    <subcellularLocation>
        <location evidence="20">Cell outer membrane</location>
        <topology evidence="20">Multi-pass membrane protein</topology>
    </subcellularLocation>
    <text evidence="20">One of the very few enzymes located there.</text>
</comment>
<dbReference type="GO" id="GO:0046872">
    <property type="term" value="F:metal ion binding"/>
    <property type="evidence" value="ECO:0007669"/>
    <property type="project" value="UniProtKB-KW"/>
</dbReference>